<dbReference type="PANTHER" id="PTHR42879">
    <property type="entry name" value="3-OXOACYL-(ACYL-CARRIER-PROTEIN) REDUCTASE"/>
    <property type="match status" value="1"/>
</dbReference>
<dbReference type="PANTHER" id="PTHR42879:SF2">
    <property type="entry name" value="3-OXOACYL-[ACYL-CARRIER-PROTEIN] REDUCTASE FABG"/>
    <property type="match status" value="1"/>
</dbReference>
<dbReference type="Proteomes" id="UP000018339">
    <property type="component" value="Unassembled WGS sequence"/>
</dbReference>
<organism evidence="3 4">
    <name type="scientific">Geobacillus thermopakistaniensis (strain MAS1)</name>
    <dbReference type="NCBI Taxonomy" id="1408282"/>
    <lineage>
        <taxon>Bacteria</taxon>
        <taxon>Bacillati</taxon>
        <taxon>Bacillota</taxon>
        <taxon>Bacilli</taxon>
        <taxon>Bacillales</taxon>
        <taxon>Anoxybacillaceae</taxon>
        <taxon>Geobacillus</taxon>
    </lineage>
</organism>
<dbReference type="NCBIfam" id="NF047420">
    <property type="entry name" value="EF_P_mod_YmfI"/>
    <property type="match status" value="1"/>
</dbReference>
<dbReference type="PRINTS" id="PR00081">
    <property type="entry name" value="GDHRDH"/>
</dbReference>
<comment type="caution">
    <text evidence="3">The sequence shown here is derived from an EMBL/GenBank/DDBJ whole genome shotgun (WGS) entry which is preliminary data.</text>
</comment>
<dbReference type="Pfam" id="PF13561">
    <property type="entry name" value="adh_short_C2"/>
    <property type="match status" value="1"/>
</dbReference>
<name>A0A7U9J9X2_GEOTM</name>
<dbReference type="FunFam" id="3.40.50.720:FF:000173">
    <property type="entry name" value="3-oxoacyl-[acyl-carrier protein] reductase"/>
    <property type="match status" value="1"/>
</dbReference>
<dbReference type="AlphaFoldDB" id="A0A7U9J9X2"/>
<dbReference type="Gene3D" id="3.40.50.720">
    <property type="entry name" value="NAD(P)-binding Rossmann-like Domain"/>
    <property type="match status" value="1"/>
</dbReference>
<protein>
    <submittedName>
        <fullName evidence="3">3-ketoacyl-ACP reductase</fullName>
        <ecNumber evidence="3">1.1.1.100</ecNumber>
    </submittedName>
</protein>
<accession>A0A7U9J9X2</accession>
<gene>
    <name evidence="3" type="primary">fabG</name>
    <name evidence="3" type="ORF">T260_12420</name>
</gene>
<dbReference type="InterPro" id="IPR050259">
    <property type="entry name" value="SDR"/>
</dbReference>
<dbReference type="PRINTS" id="PR00080">
    <property type="entry name" value="SDRFAMILY"/>
</dbReference>
<dbReference type="EC" id="1.1.1.100" evidence="3"/>
<keyword evidence="4" id="KW-1185">Reference proteome</keyword>
<dbReference type="InterPro" id="IPR036291">
    <property type="entry name" value="NAD(P)-bd_dom_sf"/>
</dbReference>
<dbReference type="GO" id="GO:0004316">
    <property type="term" value="F:3-oxoacyl-[acyl-carrier-protein] reductase (NADPH) activity"/>
    <property type="evidence" value="ECO:0007669"/>
    <property type="project" value="UniProtKB-EC"/>
</dbReference>
<evidence type="ECO:0000256" key="2">
    <source>
        <dbReference type="ARBA" id="ARBA00023002"/>
    </source>
</evidence>
<dbReference type="InterPro" id="IPR002347">
    <property type="entry name" value="SDR_fam"/>
</dbReference>
<evidence type="ECO:0000313" key="4">
    <source>
        <dbReference type="Proteomes" id="UP000018339"/>
    </source>
</evidence>
<sequence length="247" mass="26824">MRQKGEDGFMRYALITGASGGIGQSIARVLAREGYGLFLHYYRRRAPVEALKEELNDVHIVPIEADLSALDGVEKLVSQIDRPVDAIVYNSGASYYGLLTDMNDELIERMVRLHMTSPALLIKRLTPSMVARKRGHIVFISSIWGLCGASCEAVYSMTKGGQNAFAKALAKELAPSGIRVNAVAPGAIDTDMLRVFRPEELEALTDEIPAGRLGTPDEVAETVAFLLSDAASYITGQVISVNGGWYC</sequence>
<dbReference type="SUPFAM" id="SSF51735">
    <property type="entry name" value="NAD(P)-binding Rossmann-fold domains"/>
    <property type="match status" value="1"/>
</dbReference>
<dbReference type="CDD" id="cd05233">
    <property type="entry name" value="SDR_c"/>
    <property type="match status" value="1"/>
</dbReference>
<evidence type="ECO:0000313" key="3">
    <source>
        <dbReference type="EMBL" id="ESU71649.1"/>
    </source>
</evidence>
<dbReference type="EMBL" id="AYSF01000058">
    <property type="protein sequence ID" value="ESU71649.1"/>
    <property type="molecule type" value="Genomic_DNA"/>
</dbReference>
<evidence type="ECO:0000256" key="1">
    <source>
        <dbReference type="ARBA" id="ARBA00006484"/>
    </source>
</evidence>
<comment type="similarity">
    <text evidence="1">Belongs to the short-chain dehydrogenases/reductases (SDR) family.</text>
</comment>
<proteinExistence type="inferred from homology"/>
<keyword evidence="2 3" id="KW-0560">Oxidoreductase</keyword>
<reference evidence="3 4" key="1">
    <citation type="journal article" date="2014" name="Genome Announc.">
        <title>Draft Genome Sequence of Geobacillus thermopakistaniensis Strain MAS1.</title>
        <authorList>
            <person name="Siddiqui M.A."/>
            <person name="Rashid N."/>
            <person name="Ayyampalayam S."/>
            <person name="Whitman W.B."/>
        </authorList>
    </citation>
    <scope>NUCLEOTIDE SEQUENCE [LARGE SCALE GENOMIC DNA]</scope>
    <source>
        <strain evidence="3 4">MAS1</strain>
    </source>
</reference>